<evidence type="ECO:0000256" key="1">
    <source>
        <dbReference type="SAM" id="Coils"/>
    </source>
</evidence>
<sequence>MHYFVFFEIMSLENSHSKYDYLEILKDDVLKSILEQNEIQLKSWVTDKATEEINSAIRLILSSRGWNSIQESLIKELVNKYNELDREWERLDSTWRNWEQESLSNEMREISKTLLSMWLDTEGNPIKTPLKVTETKNSIFRLWII</sequence>
<name>K2BVV6_9BACT</name>
<proteinExistence type="predicted"/>
<organism evidence="2">
    <name type="scientific">uncultured bacterium</name>
    <name type="common">gcode 4</name>
    <dbReference type="NCBI Taxonomy" id="1234023"/>
    <lineage>
        <taxon>Bacteria</taxon>
        <taxon>environmental samples</taxon>
    </lineage>
</organism>
<gene>
    <name evidence="2" type="ORF">ACD_49C00047G0001</name>
</gene>
<dbReference type="AlphaFoldDB" id="K2BVV6"/>
<protein>
    <submittedName>
        <fullName evidence="2">Uncharacterized protein</fullName>
    </submittedName>
</protein>
<accession>K2BVV6</accession>
<reference evidence="2" key="1">
    <citation type="journal article" date="2012" name="Science">
        <title>Fermentation, hydrogen, and sulfur metabolism in multiple uncultivated bacterial phyla.</title>
        <authorList>
            <person name="Wrighton K.C."/>
            <person name="Thomas B.C."/>
            <person name="Sharon I."/>
            <person name="Miller C.S."/>
            <person name="Castelle C.J."/>
            <person name="VerBerkmoes N.C."/>
            <person name="Wilkins M.J."/>
            <person name="Hettich R.L."/>
            <person name="Lipton M.S."/>
            <person name="Williams K.H."/>
            <person name="Long P.E."/>
            <person name="Banfield J.F."/>
        </authorList>
    </citation>
    <scope>NUCLEOTIDE SEQUENCE [LARGE SCALE GENOMIC DNA]</scope>
</reference>
<feature type="coiled-coil region" evidence="1">
    <location>
        <begin position="67"/>
        <end position="94"/>
    </location>
</feature>
<dbReference type="EMBL" id="AMFJ01021633">
    <property type="protein sequence ID" value="EKD66394.1"/>
    <property type="molecule type" value="Genomic_DNA"/>
</dbReference>
<comment type="caution">
    <text evidence="2">The sequence shown here is derived from an EMBL/GenBank/DDBJ whole genome shotgun (WGS) entry which is preliminary data.</text>
</comment>
<evidence type="ECO:0000313" key="2">
    <source>
        <dbReference type="EMBL" id="EKD66394.1"/>
    </source>
</evidence>
<keyword evidence="1" id="KW-0175">Coiled coil</keyword>